<protein>
    <submittedName>
        <fullName evidence="2">Uncharacterized protein</fullName>
    </submittedName>
</protein>
<evidence type="ECO:0000256" key="1">
    <source>
        <dbReference type="SAM" id="Coils"/>
    </source>
</evidence>
<gene>
    <name evidence="2" type="ORF">RI129_010912</name>
</gene>
<accession>A0AAN7ZGW0</accession>
<keyword evidence="1" id="KW-0175">Coiled coil</keyword>
<organism evidence="2 3">
    <name type="scientific">Pyrocoelia pectoralis</name>
    <dbReference type="NCBI Taxonomy" id="417401"/>
    <lineage>
        <taxon>Eukaryota</taxon>
        <taxon>Metazoa</taxon>
        <taxon>Ecdysozoa</taxon>
        <taxon>Arthropoda</taxon>
        <taxon>Hexapoda</taxon>
        <taxon>Insecta</taxon>
        <taxon>Pterygota</taxon>
        <taxon>Neoptera</taxon>
        <taxon>Endopterygota</taxon>
        <taxon>Coleoptera</taxon>
        <taxon>Polyphaga</taxon>
        <taxon>Elateriformia</taxon>
        <taxon>Elateroidea</taxon>
        <taxon>Lampyridae</taxon>
        <taxon>Lampyrinae</taxon>
        <taxon>Pyrocoelia</taxon>
    </lineage>
</organism>
<keyword evidence="3" id="KW-1185">Reference proteome</keyword>
<name>A0AAN7ZGW0_9COLE</name>
<feature type="coiled-coil region" evidence="1">
    <location>
        <begin position="78"/>
        <end position="107"/>
    </location>
</feature>
<reference evidence="2 3" key="1">
    <citation type="journal article" date="2024" name="Insects">
        <title>An Improved Chromosome-Level Genome Assembly of the Firefly Pyrocoelia pectoralis.</title>
        <authorList>
            <person name="Fu X."/>
            <person name="Meyer-Rochow V.B."/>
            <person name="Ballantyne L."/>
            <person name="Zhu X."/>
        </authorList>
    </citation>
    <scope>NUCLEOTIDE SEQUENCE [LARGE SCALE GENOMIC DNA]</scope>
    <source>
        <strain evidence="2">XCY_ONT2</strain>
    </source>
</reference>
<proteinExistence type="predicted"/>
<dbReference type="AlphaFoldDB" id="A0AAN7ZGW0"/>
<dbReference type="Proteomes" id="UP001329430">
    <property type="component" value="Chromosome 8"/>
</dbReference>
<evidence type="ECO:0000313" key="2">
    <source>
        <dbReference type="EMBL" id="KAK5640101.1"/>
    </source>
</evidence>
<dbReference type="EMBL" id="JAVRBK010000008">
    <property type="protein sequence ID" value="KAK5640101.1"/>
    <property type="molecule type" value="Genomic_DNA"/>
</dbReference>
<comment type="caution">
    <text evidence="2">The sequence shown here is derived from an EMBL/GenBank/DDBJ whole genome shotgun (WGS) entry which is preliminary data.</text>
</comment>
<sequence>MATFSLLSHEIEEIENHLSEIDKKYNNNNSEKPISQDLVTKLVKEFDTLGIVEDVETEEDVINKSSLTLINMYRKQLLQQQEANMIVAKLKLENFNLKKKMESLQGELDKCTSLFEKFRRKTLIEQVDIRVIGNLRNEIQTLKNVMLNKENLWSHKLKRLSSQNDTLQEQLRKNVGSGKSRDTVTAEVISTYKKNEEKYKSIILKMHNNNILLMGALFNIRHNDNFASMKIKSLE</sequence>
<evidence type="ECO:0000313" key="3">
    <source>
        <dbReference type="Proteomes" id="UP001329430"/>
    </source>
</evidence>